<protein>
    <submittedName>
        <fullName evidence="1">Uncharacterized protein</fullName>
    </submittedName>
</protein>
<gene>
    <name evidence="1" type="ORF">MARPO_0001s0571</name>
</gene>
<evidence type="ECO:0000313" key="1">
    <source>
        <dbReference type="EMBL" id="PTQ50690.1"/>
    </source>
</evidence>
<dbReference type="Gramene" id="Mp1g22330.1">
    <property type="protein sequence ID" value="Mp1g22330.1.cds1"/>
    <property type="gene ID" value="Mp1g22330"/>
</dbReference>
<dbReference type="AlphaFoldDB" id="A0A2R6XX57"/>
<sequence>MPLDSPARSEITISVGLCLPIMAMESEWILPGDSLSQRDEHIIANAVRLLVDRGCTSFNLAGSMGDCQIRIAFGL</sequence>
<name>A0A2R6XX57_MARPO</name>
<organism evidence="1 2">
    <name type="scientific">Marchantia polymorpha</name>
    <name type="common">Common liverwort</name>
    <name type="synonym">Marchantia aquatica</name>
    <dbReference type="NCBI Taxonomy" id="3197"/>
    <lineage>
        <taxon>Eukaryota</taxon>
        <taxon>Viridiplantae</taxon>
        <taxon>Streptophyta</taxon>
        <taxon>Embryophyta</taxon>
        <taxon>Marchantiophyta</taxon>
        <taxon>Marchantiopsida</taxon>
        <taxon>Marchantiidae</taxon>
        <taxon>Marchantiales</taxon>
        <taxon>Marchantiaceae</taxon>
        <taxon>Marchantia</taxon>
    </lineage>
</organism>
<accession>A0A2R6XX57</accession>
<evidence type="ECO:0000313" key="2">
    <source>
        <dbReference type="Proteomes" id="UP000244005"/>
    </source>
</evidence>
<dbReference type="EMBL" id="KZ772673">
    <property type="protein sequence ID" value="PTQ50690.1"/>
    <property type="molecule type" value="Genomic_DNA"/>
</dbReference>
<dbReference type="Proteomes" id="UP000244005">
    <property type="component" value="Unassembled WGS sequence"/>
</dbReference>
<reference evidence="2" key="1">
    <citation type="journal article" date="2017" name="Cell">
        <title>Insights into land plant evolution garnered from the Marchantia polymorpha genome.</title>
        <authorList>
            <person name="Bowman J.L."/>
            <person name="Kohchi T."/>
            <person name="Yamato K.T."/>
            <person name="Jenkins J."/>
            <person name="Shu S."/>
            <person name="Ishizaki K."/>
            <person name="Yamaoka S."/>
            <person name="Nishihama R."/>
            <person name="Nakamura Y."/>
            <person name="Berger F."/>
            <person name="Adam C."/>
            <person name="Aki S.S."/>
            <person name="Althoff F."/>
            <person name="Araki T."/>
            <person name="Arteaga-Vazquez M.A."/>
            <person name="Balasubrmanian S."/>
            <person name="Barry K."/>
            <person name="Bauer D."/>
            <person name="Boehm C.R."/>
            <person name="Briginshaw L."/>
            <person name="Caballero-Perez J."/>
            <person name="Catarino B."/>
            <person name="Chen F."/>
            <person name="Chiyoda S."/>
            <person name="Chovatia M."/>
            <person name="Davies K.M."/>
            <person name="Delmans M."/>
            <person name="Demura T."/>
            <person name="Dierschke T."/>
            <person name="Dolan L."/>
            <person name="Dorantes-Acosta A.E."/>
            <person name="Eklund D.M."/>
            <person name="Florent S.N."/>
            <person name="Flores-Sandoval E."/>
            <person name="Fujiyama A."/>
            <person name="Fukuzawa H."/>
            <person name="Galik B."/>
            <person name="Grimanelli D."/>
            <person name="Grimwood J."/>
            <person name="Grossniklaus U."/>
            <person name="Hamada T."/>
            <person name="Haseloff J."/>
            <person name="Hetherington A.J."/>
            <person name="Higo A."/>
            <person name="Hirakawa Y."/>
            <person name="Hundley H.N."/>
            <person name="Ikeda Y."/>
            <person name="Inoue K."/>
            <person name="Inoue S.I."/>
            <person name="Ishida S."/>
            <person name="Jia Q."/>
            <person name="Kakita M."/>
            <person name="Kanazawa T."/>
            <person name="Kawai Y."/>
            <person name="Kawashima T."/>
            <person name="Kennedy M."/>
            <person name="Kinose K."/>
            <person name="Kinoshita T."/>
            <person name="Kohara Y."/>
            <person name="Koide E."/>
            <person name="Komatsu K."/>
            <person name="Kopischke S."/>
            <person name="Kubo M."/>
            <person name="Kyozuka J."/>
            <person name="Lagercrantz U."/>
            <person name="Lin S.S."/>
            <person name="Lindquist E."/>
            <person name="Lipzen A.M."/>
            <person name="Lu C.W."/>
            <person name="De Luna E."/>
            <person name="Martienssen R.A."/>
            <person name="Minamino N."/>
            <person name="Mizutani M."/>
            <person name="Mizutani M."/>
            <person name="Mochizuki N."/>
            <person name="Monte I."/>
            <person name="Mosher R."/>
            <person name="Nagasaki H."/>
            <person name="Nakagami H."/>
            <person name="Naramoto S."/>
            <person name="Nishitani K."/>
            <person name="Ohtani M."/>
            <person name="Okamoto T."/>
            <person name="Okumura M."/>
            <person name="Phillips J."/>
            <person name="Pollak B."/>
            <person name="Reinders A."/>
            <person name="Rovekamp M."/>
            <person name="Sano R."/>
            <person name="Sawa S."/>
            <person name="Schmid M.W."/>
            <person name="Shirakawa M."/>
            <person name="Solano R."/>
            <person name="Spunde A."/>
            <person name="Suetsugu N."/>
            <person name="Sugano S."/>
            <person name="Sugiyama A."/>
            <person name="Sun R."/>
            <person name="Suzuki Y."/>
            <person name="Takenaka M."/>
            <person name="Takezawa D."/>
            <person name="Tomogane H."/>
            <person name="Tsuzuki M."/>
            <person name="Ueda T."/>
            <person name="Umeda M."/>
            <person name="Ward J.M."/>
            <person name="Watanabe Y."/>
            <person name="Yazaki K."/>
            <person name="Yokoyama R."/>
            <person name="Yoshitake Y."/>
            <person name="Yotsui I."/>
            <person name="Zachgo S."/>
            <person name="Schmutz J."/>
        </authorList>
    </citation>
    <scope>NUCLEOTIDE SEQUENCE [LARGE SCALE GENOMIC DNA]</scope>
    <source>
        <strain evidence="2">Tak-1</strain>
    </source>
</reference>
<proteinExistence type="predicted"/>
<keyword evidence="2" id="KW-1185">Reference proteome</keyword>